<feature type="transmembrane region" description="Helical" evidence="9">
    <location>
        <begin position="171"/>
        <end position="189"/>
    </location>
</feature>
<keyword evidence="2" id="KW-0813">Transport</keyword>
<dbReference type="InterPro" id="IPR003593">
    <property type="entry name" value="AAA+_ATPase"/>
</dbReference>
<name>F4KMM0_PORAD</name>
<keyword evidence="5" id="KW-0547">Nucleotide-binding</keyword>
<keyword evidence="13" id="KW-1185">Reference proteome</keyword>
<reference evidence="13" key="1">
    <citation type="submission" date="2011-04" db="EMBL/GenBank/DDBJ databases">
        <title>The complete genome of Porphyromonas asaccharolytica DSM 20707.</title>
        <authorList>
            <person name="Lucas S."/>
            <person name="Han J."/>
            <person name="Lapidus A."/>
            <person name="Bruce D."/>
            <person name="Goodwin L."/>
            <person name="Pitluck S."/>
            <person name="Peters L."/>
            <person name="Kyrpides N."/>
            <person name="Mavromatis K."/>
            <person name="Ivanova N."/>
            <person name="Ovchinnikova G."/>
            <person name="Pagani I."/>
            <person name="Lu M."/>
            <person name="Detter J.C."/>
            <person name="Tapia R."/>
            <person name="Han C."/>
            <person name="Land M."/>
            <person name="Hauser L."/>
            <person name="Markowitz V."/>
            <person name="Cheng J.-F."/>
            <person name="Hugenholtz P."/>
            <person name="Woyke T."/>
            <person name="Wu D."/>
            <person name="Gronow S."/>
            <person name="Wellnitz S."/>
            <person name="Brambilla E."/>
            <person name="Klenk H.-P."/>
            <person name="Eisen J.A."/>
        </authorList>
    </citation>
    <scope>NUCLEOTIDE SEQUENCE [LARGE SCALE GENOMIC DNA]</scope>
    <source>
        <strain evidence="13">ATCC 25260 / DSM 20707 / VPI 4198</strain>
    </source>
</reference>
<dbReference type="SUPFAM" id="SSF90123">
    <property type="entry name" value="ABC transporter transmembrane region"/>
    <property type="match status" value="1"/>
</dbReference>
<dbReference type="SMART" id="SM00382">
    <property type="entry name" value="AAA"/>
    <property type="match status" value="1"/>
</dbReference>
<dbReference type="PROSITE" id="PS50893">
    <property type="entry name" value="ABC_TRANSPORTER_2"/>
    <property type="match status" value="1"/>
</dbReference>
<accession>F4KMM0</accession>
<dbReference type="InterPro" id="IPR003439">
    <property type="entry name" value="ABC_transporter-like_ATP-bd"/>
</dbReference>
<feature type="domain" description="ABC transporter" evidence="10">
    <location>
        <begin position="345"/>
        <end position="578"/>
    </location>
</feature>
<evidence type="ECO:0000256" key="7">
    <source>
        <dbReference type="ARBA" id="ARBA00022989"/>
    </source>
</evidence>
<sequence>MSNTNKQKKPSVLKRSLHYAGKKRYMLPLAMVFSALSGILVLMPMVYIHKIVSGIILSGSVDGGAIRYYAILAASFAAAGMLLYFCALMVSHLFAFEVESNIIKLSVKKMMAKPLGFFANRESGNLRKTIVDGAGETHTMLAHQLPDLAMTIVSPIVLLVFFFLFDWRLGLVSLVPMVITVLLMATMATPKSKKLREEYYEGLANLSAESVEYVRGIPVVKTFAQSVESFDRFYSLIVKLKDFVVRWSMGFKNKMSLYEAISSSTAFFLVPVAIMMITSGGDMREVLGNSVIYLLIGPVFGVFMMRSAAMQNFIYFAELALDKIDTALDYEDLTYGEATAVGEGLEFRNVSFSYGKDKVLDNVSFKVNKGETVALVGASGGGKTTVARLAARFYDADEGDIFIGGTSIKEYKKEALSQKVAFVFQMSKLFKMSLRENLLLGDPNASDEEIEQALVRAGAKEIVDNLEKGLDTVYGTKGTYFSGGEIQRLSIARAFLKNADFVILDEATAFADPENEHIIQASFKELSKDKTTLMIAHRLSTVINADRILVMENGKIVESGTHNELLTLGGVYKKLWSEYQKAANWRIGGDYENE</sequence>
<evidence type="ECO:0000256" key="4">
    <source>
        <dbReference type="ARBA" id="ARBA00022692"/>
    </source>
</evidence>
<dbReference type="InterPro" id="IPR027417">
    <property type="entry name" value="P-loop_NTPase"/>
</dbReference>
<dbReference type="Proteomes" id="UP000006545">
    <property type="component" value="Chromosome"/>
</dbReference>
<keyword evidence="4 9" id="KW-0812">Transmembrane</keyword>
<evidence type="ECO:0000256" key="5">
    <source>
        <dbReference type="ARBA" id="ARBA00022741"/>
    </source>
</evidence>
<dbReference type="InterPro" id="IPR036640">
    <property type="entry name" value="ABC1_TM_sf"/>
</dbReference>
<dbReference type="GO" id="GO:0016887">
    <property type="term" value="F:ATP hydrolysis activity"/>
    <property type="evidence" value="ECO:0007669"/>
    <property type="project" value="InterPro"/>
</dbReference>
<gene>
    <name evidence="12" type="ordered locus">Poras_1382</name>
</gene>
<feature type="transmembrane region" description="Helical" evidence="9">
    <location>
        <begin position="68"/>
        <end position="96"/>
    </location>
</feature>
<feature type="transmembrane region" description="Helical" evidence="9">
    <location>
        <begin position="25"/>
        <end position="48"/>
    </location>
</feature>
<keyword evidence="12" id="KW-0378">Hydrolase</keyword>
<dbReference type="Gene3D" id="1.20.1560.10">
    <property type="entry name" value="ABC transporter type 1, transmembrane domain"/>
    <property type="match status" value="1"/>
</dbReference>
<dbReference type="InterPro" id="IPR039421">
    <property type="entry name" value="Type_1_exporter"/>
</dbReference>
<proteinExistence type="predicted"/>
<dbReference type="GO" id="GO:0015421">
    <property type="term" value="F:ABC-type oligopeptide transporter activity"/>
    <property type="evidence" value="ECO:0007669"/>
    <property type="project" value="TreeGrafter"/>
</dbReference>
<dbReference type="RefSeq" id="WP_013760697.1">
    <property type="nucleotide sequence ID" value="NC_015501.1"/>
</dbReference>
<dbReference type="PANTHER" id="PTHR43394">
    <property type="entry name" value="ATP-DEPENDENT PERMEASE MDL1, MITOCHONDRIAL"/>
    <property type="match status" value="1"/>
</dbReference>
<dbReference type="HOGENOM" id="CLU_000604_84_9_10"/>
<dbReference type="STRING" id="879243.Poras_1382"/>
<dbReference type="Gene3D" id="3.40.50.300">
    <property type="entry name" value="P-loop containing nucleotide triphosphate hydrolases"/>
    <property type="match status" value="1"/>
</dbReference>
<feature type="transmembrane region" description="Helical" evidence="9">
    <location>
        <begin position="256"/>
        <end position="278"/>
    </location>
</feature>
<keyword evidence="6" id="KW-0067">ATP-binding</keyword>
<dbReference type="PROSITE" id="PS00211">
    <property type="entry name" value="ABC_TRANSPORTER_1"/>
    <property type="match status" value="1"/>
</dbReference>
<evidence type="ECO:0000313" key="12">
    <source>
        <dbReference type="EMBL" id="AEE13319.1"/>
    </source>
</evidence>
<keyword evidence="8 9" id="KW-0472">Membrane</keyword>
<evidence type="ECO:0000256" key="3">
    <source>
        <dbReference type="ARBA" id="ARBA00022475"/>
    </source>
</evidence>
<dbReference type="FunFam" id="3.40.50.300:FF:000221">
    <property type="entry name" value="Multidrug ABC transporter ATP-binding protein"/>
    <property type="match status" value="1"/>
</dbReference>
<dbReference type="eggNOG" id="COG1132">
    <property type="taxonomic scope" value="Bacteria"/>
</dbReference>
<dbReference type="InterPro" id="IPR011527">
    <property type="entry name" value="ABC1_TM_dom"/>
</dbReference>
<feature type="domain" description="ABC transmembrane type-1" evidence="11">
    <location>
        <begin position="29"/>
        <end position="249"/>
    </location>
</feature>
<keyword evidence="3" id="KW-1003">Cell membrane</keyword>
<feature type="transmembrane region" description="Helical" evidence="9">
    <location>
        <begin position="148"/>
        <end position="165"/>
    </location>
</feature>
<dbReference type="GO" id="GO:0005524">
    <property type="term" value="F:ATP binding"/>
    <property type="evidence" value="ECO:0007669"/>
    <property type="project" value="UniProtKB-KW"/>
</dbReference>
<dbReference type="Pfam" id="PF00005">
    <property type="entry name" value="ABC_tran"/>
    <property type="match status" value="1"/>
</dbReference>
<keyword evidence="7 9" id="KW-1133">Transmembrane helix</keyword>
<dbReference type="KEGG" id="pah:Poras_1382"/>
<dbReference type="InterPro" id="IPR017871">
    <property type="entry name" value="ABC_transporter-like_CS"/>
</dbReference>
<dbReference type="GO" id="GO:0005886">
    <property type="term" value="C:plasma membrane"/>
    <property type="evidence" value="ECO:0007669"/>
    <property type="project" value="UniProtKB-SubCell"/>
</dbReference>
<dbReference type="OrthoDB" id="9762778at2"/>
<evidence type="ECO:0000256" key="6">
    <source>
        <dbReference type="ARBA" id="ARBA00022840"/>
    </source>
</evidence>
<dbReference type="PANTHER" id="PTHR43394:SF1">
    <property type="entry name" value="ATP-BINDING CASSETTE SUB-FAMILY B MEMBER 10, MITOCHONDRIAL"/>
    <property type="match status" value="1"/>
</dbReference>
<evidence type="ECO:0000259" key="11">
    <source>
        <dbReference type="PROSITE" id="PS50929"/>
    </source>
</evidence>
<evidence type="ECO:0000256" key="9">
    <source>
        <dbReference type="SAM" id="Phobius"/>
    </source>
</evidence>
<dbReference type="EC" id="3.6.3.44" evidence="12"/>
<organism evidence="12 13">
    <name type="scientific">Porphyromonas asaccharolytica (strain ATCC 25260 / DSM 20707 / BCRC 10618 / CCUG 7834 / JCM 6326 / LMG 13178 / VPI 4198 / B440)</name>
    <name type="common">Bacteroides asaccharolyticus</name>
    <dbReference type="NCBI Taxonomy" id="879243"/>
    <lineage>
        <taxon>Bacteria</taxon>
        <taxon>Pseudomonadati</taxon>
        <taxon>Bacteroidota</taxon>
        <taxon>Bacteroidia</taxon>
        <taxon>Bacteroidales</taxon>
        <taxon>Porphyromonadaceae</taxon>
        <taxon>Porphyromonas</taxon>
    </lineage>
</organism>
<evidence type="ECO:0000256" key="1">
    <source>
        <dbReference type="ARBA" id="ARBA00004651"/>
    </source>
</evidence>
<evidence type="ECO:0000256" key="8">
    <source>
        <dbReference type="ARBA" id="ARBA00023136"/>
    </source>
</evidence>
<dbReference type="AlphaFoldDB" id="F4KMM0"/>
<evidence type="ECO:0000259" key="10">
    <source>
        <dbReference type="PROSITE" id="PS50893"/>
    </source>
</evidence>
<evidence type="ECO:0000313" key="13">
    <source>
        <dbReference type="Proteomes" id="UP000006545"/>
    </source>
</evidence>
<feature type="transmembrane region" description="Helical" evidence="9">
    <location>
        <begin position="290"/>
        <end position="309"/>
    </location>
</feature>
<dbReference type="EMBL" id="CP002689">
    <property type="protein sequence ID" value="AEE13319.1"/>
    <property type="molecule type" value="Genomic_DNA"/>
</dbReference>
<dbReference type="PROSITE" id="PS50929">
    <property type="entry name" value="ABC_TM1F"/>
    <property type="match status" value="1"/>
</dbReference>
<protein>
    <submittedName>
        <fullName evidence="12">Xenobiotic-transporting ATPase</fullName>
        <ecNumber evidence="12">3.6.3.44</ecNumber>
    </submittedName>
</protein>
<dbReference type="SUPFAM" id="SSF52540">
    <property type="entry name" value="P-loop containing nucleoside triphosphate hydrolases"/>
    <property type="match status" value="1"/>
</dbReference>
<dbReference type="Pfam" id="PF00664">
    <property type="entry name" value="ABC_membrane"/>
    <property type="match status" value="1"/>
</dbReference>
<evidence type="ECO:0000256" key="2">
    <source>
        <dbReference type="ARBA" id="ARBA00022448"/>
    </source>
</evidence>
<comment type="subcellular location">
    <subcellularLocation>
        <location evidence="1">Cell membrane</location>
        <topology evidence="1">Multi-pass membrane protein</topology>
    </subcellularLocation>
</comment>